<protein>
    <submittedName>
        <fullName evidence="1">Uncharacterized protein</fullName>
    </submittedName>
</protein>
<sequence>MACKLKPGASICAFILQMKWYFDRLESLNMVFDAKLSINIILSGLPTDYNQFVLLYQMNGKETLIMKLYSLLQTAEQGIKKIDEPSTLTAYVLTVGYNVQKIKTSYSKWKKKSRKRKVRSWGYWKHSCPKYLKDLKDRKFEKGSHSARRGAFLKREMISKEESESKIDLEKIQEFVDEEPIVNTDTQPKVVTPGKISDSTLSELDEPANYKEAMARPEAAKRKEAIKRSMSETDEELDRMSRVPYALAVGLIMYAMTCIRPDVSFALSMKKNKDVSRLEFGWVFLLNGGAVTWKSLKQDTVVDFTCEFEYIAACEALKEAI</sequence>
<gene>
    <name evidence="1" type="ORF">Tco_1004807</name>
</gene>
<reference evidence="1" key="1">
    <citation type="journal article" date="2022" name="Int. J. Mol. Sci.">
        <title>Draft Genome of Tanacetum Coccineum: Genomic Comparison of Closely Related Tanacetum-Family Plants.</title>
        <authorList>
            <person name="Yamashiro T."/>
            <person name="Shiraishi A."/>
            <person name="Nakayama K."/>
            <person name="Satake H."/>
        </authorList>
    </citation>
    <scope>NUCLEOTIDE SEQUENCE</scope>
</reference>
<name>A0ABQ5FDN1_9ASTR</name>
<proteinExistence type="predicted"/>
<organism evidence="1 2">
    <name type="scientific">Tanacetum coccineum</name>
    <dbReference type="NCBI Taxonomy" id="301880"/>
    <lineage>
        <taxon>Eukaryota</taxon>
        <taxon>Viridiplantae</taxon>
        <taxon>Streptophyta</taxon>
        <taxon>Embryophyta</taxon>
        <taxon>Tracheophyta</taxon>
        <taxon>Spermatophyta</taxon>
        <taxon>Magnoliopsida</taxon>
        <taxon>eudicotyledons</taxon>
        <taxon>Gunneridae</taxon>
        <taxon>Pentapetalae</taxon>
        <taxon>asterids</taxon>
        <taxon>campanulids</taxon>
        <taxon>Asterales</taxon>
        <taxon>Asteraceae</taxon>
        <taxon>Asteroideae</taxon>
        <taxon>Anthemideae</taxon>
        <taxon>Anthemidinae</taxon>
        <taxon>Tanacetum</taxon>
    </lineage>
</organism>
<comment type="caution">
    <text evidence="1">The sequence shown here is derived from an EMBL/GenBank/DDBJ whole genome shotgun (WGS) entry which is preliminary data.</text>
</comment>
<evidence type="ECO:0000313" key="1">
    <source>
        <dbReference type="EMBL" id="GJT61274.1"/>
    </source>
</evidence>
<evidence type="ECO:0000313" key="2">
    <source>
        <dbReference type="Proteomes" id="UP001151760"/>
    </source>
</evidence>
<accession>A0ABQ5FDN1</accession>
<reference evidence="1" key="2">
    <citation type="submission" date="2022-01" db="EMBL/GenBank/DDBJ databases">
        <authorList>
            <person name="Yamashiro T."/>
            <person name="Shiraishi A."/>
            <person name="Satake H."/>
            <person name="Nakayama K."/>
        </authorList>
    </citation>
    <scope>NUCLEOTIDE SEQUENCE</scope>
</reference>
<dbReference type="Proteomes" id="UP001151760">
    <property type="component" value="Unassembled WGS sequence"/>
</dbReference>
<dbReference type="EMBL" id="BQNB010017274">
    <property type="protein sequence ID" value="GJT61274.1"/>
    <property type="molecule type" value="Genomic_DNA"/>
</dbReference>
<keyword evidence="2" id="KW-1185">Reference proteome</keyword>